<name>A0AAW0SA95_SCYPA</name>
<dbReference type="AlphaFoldDB" id="A0AAW0SA95"/>
<evidence type="ECO:0000313" key="3">
    <source>
        <dbReference type="Proteomes" id="UP001487740"/>
    </source>
</evidence>
<keyword evidence="3" id="KW-1185">Reference proteome</keyword>
<gene>
    <name evidence="1" type="ORF">O3P69_011982</name>
    <name evidence="2" type="ORF">O3P69_015609</name>
</gene>
<protein>
    <submittedName>
        <fullName evidence="1">Uncharacterized protein</fullName>
    </submittedName>
</protein>
<evidence type="ECO:0000313" key="1">
    <source>
        <dbReference type="EMBL" id="KAK8371963.1"/>
    </source>
</evidence>
<dbReference type="EMBL" id="JARAKH010006390">
    <property type="protein sequence ID" value="KAK8371963.1"/>
    <property type="molecule type" value="Genomic_DNA"/>
</dbReference>
<comment type="caution">
    <text evidence="1">The sequence shown here is derived from an EMBL/GenBank/DDBJ whole genome shotgun (WGS) entry which is preliminary data.</text>
</comment>
<reference evidence="1 3" key="1">
    <citation type="submission" date="2023-03" db="EMBL/GenBank/DDBJ databases">
        <title>High-quality genome of Scylla paramamosain provides insights in environmental adaptation.</title>
        <authorList>
            <person name="Zhang L."/>
        </authorList>
    </citation>
    <scope>NUCLEOTIDE SEQUENCE [LARGE SCALE GENOMIC DNA]</scope>
    <source>
        <strain evidence="1">LZ_2023a</strain>
        <tissue evidence="1">Muscle</tissue>
    </source>
</reference>
<evidence type="ECO:0000313" key="2">
    <source>
        <dbReference type="EMBL" id="KAK8373809.1"/>
    </source>
</evidence>
<proteinExistence type="predicted"/>
<organism evidence="1 3">
    <name type="scientific">Scylla paramamosain</name>
    <name type="common">Mud crab</name>
    <dbReference type="NCBI Taxonomy" id="85552"/>
    <lineage>
        <taxon>Eukaryota</taxon>
        <taxon>Metazoa</taxon>
        <taxon>Ecdysozoa</taxon>
        <taxon>Arthropoda</taxon>
        <taxon>Crustacea</taxon>
        <taxon>Multicrustacea</taxon>
        <taxon>Malacostraca</taxon>
        <taxon>Eumalacostraca</taxon>
        <taxon>Eucarida</taxon>
        <taxon>Decapoda</taxon>
        <taxon>Pleocyemata</taxon>
        <taxon>Brachyura</taxon>
        <taxon>Eubrachyura</taxon>
        <taxon>Portunoidea</taxon>
        <taxon>Portunidae</taxon>
        <taxon>Portuninae</taxon>
        <taxon>Scylla</taxon>
    </lineage>
</organism>
<dbReference type="Proteomes" id="UP001487740">
    <property type="component" value="Unassembled WGS sequence"/>
</dbReference>
<accession>A0AAW0SA95</accession>
<sequence>MPIVQNEWWQKAHLDGSWSVSPGFIEMSVCENGSHFSLRQEQNCLIWLWGQSILGHIIEDFHLDDLEYPACLPGWFGTSASLGNQETTAPEGAAKDGRCVGLTICLPPPYGCSCAAGFTHPDVLGPTCTQGPILQVPIFTPSNEVTQPPENRCHRPVLPFHQLVHQLSCGSDNTKIPQIHHENTKIPQIHHETLDVAHYSVSKLLPSCIYNVCIVASSHGLSSPGCP</sequence>
<dbReference type="EMBL" id="JARAKH010000881">
    <property type="protein sequence ID" value="KAK8373809.1"/>
    <property type="molecule type" value="Genomic_DNA"/>
</dbReference>